<dbReference type="EMBL" id="VYKL01000026">
    <property type="protein sequence ID" value="KAA9021751.1"/>
    <property type="molecule type" value="Genomic_DNA"/>
</dbReference>
<dbReference type="PANTHER" id="PTHR39158">
    <property type="entry name" value="OS08G0560600 PROTEIN"/>
    <property type="match status" value="1"/>
</dbReference>
<gene>
    <name evidence="3" type="ORF">F4V44_17410</name>
</gene>
<feature type="transmembrane region" description="Helical" evidence="1">
    <location>
        <begin position="12"/>
        <end position="31"/>
    </location>
</feature>
<name>A0A5J5HLZ3_9BACI</name>
<dbReference type="Pfam" id="PF09350">
    <property type="entry name" value="DJC28_CD"/>
    <property type="match status" value="1"/>
</dbReference>
<keyword evidence="1" id="KW-1133">Transmembrane helix</keyword>
<keyword evidence="1" id="KW-0812">Transmembrane</keyword>
<accession>A0A5J5HLZ3</accession>
<evidence type="ECO:0000313" key="4">
    <source>
        <dbReference type="Proteomes" id="UP000326671"/>
    </source>
</evidence>
<evidence type="ECO:0000313" key="3">
    <source>
        <dbReference type="EMBL" id="KAA9021751.1"/>
    </source>
</evidence>
<dbReference type="InterPro" id="IPR018961">
    <property type="entry name" value="DnaJ_homolog_subfam-C_membr-28"/>
</dbReference>
<evidence type="ECO:0000256" key="1">
    <source>
        <dbReference type="SAM" id="Phobius"/>
    </source>
</evidence>
<proteinExistence type="predicted"/>
<dbReference type="Proteomes" id="UP000326671">
    <property type="component" value="Unassembled WGS sequence"/>
</dbReference>
<dbReference type="PANTHER" id="PTHR39158:SF1">
    <property type="entry name" value="DNAJ HOMOLOG SUBFAMILY C MEMBER 28"/>
    <property type="match status" value="1"/>
</dbReference>
<protein>
    <submittedName>
        <fullName evidence="3">DUF1992 domain-containing protein</fullName>
    </submittedName>
</protein>
<dbReference type="OrthoDB" id="9798476at2"/>
<feature type="domain" description="DnaJ homologue subfamily C member 28 conserved" evidence="2">
    <location>
        <begin position="44"/>
        <end position="96"/>
    </location>
</feature>
<evidence type="ECO:0000259" key="2">
    <source>
        <dbReference type="Pfam" id="PF09350"/>
    </source>
</evidence>
<reference evidence="3 4" key="1">
    <citation type="submission" date="2019-09" db="EMBL/GenBank/DDBJ databases">
        <title>Whole genome sequences of isolates from the Mars Exploration Rovers.</title>
        <authorList>
            <person name="Seuylemezian A."/>
            <person name="Vaishampayan P."/>
        </authorList>
    </citation>
    <scope>NUCLEOTIDE SEQUENCE [LARGE SCALE GENOMIC DNA]</scope>
    <source>
        <strain evidence="3 4">MER_TA_151</strain>
    </source>
</reference>
<comment type="caution">
    <text evidence="3">The sequence shown here is derived from an EMBL/GenBank/DDBJ whole genome shotgun (WGS) entry which is preliminary data.</text>
</comment>
<sequence>MFLGKWLVIHTFFLHISCHYSYYYIYGVFLFNKLLRGVRVYYYFVEEKIKEAIDKGDFDNLPGMGKPLDYSDDLPGLSPELKMGYRMLKNGGYLSEQKDKKFSAITFDDLIKTATDGLDKGDFQKRKNFDELVAEKKLRTNPKFIEYANKIYQKLFK</sequence>
<keyword evidence="1" id="KW-0472">Membrane</keyword>
<organism evidence="3 4">
    <name type="scientific">Niallia endozanthoxylica</name>
    <dbReference type="NCBI Taxonomy" id="2036016"/>
    <lineage>
        <taxon>Bacteria</taxon>
        <taxon>Bacillati</taxon>
        <taxon>Bacillota</taxon>
        <taxon>Bacilli</taxon>
        <taxon>Bacillales</taxon>
        <taxon>Bacillaceae</taxon>
        <taxon>Niallia</taxon>
    </lineage>
</organism>
<dbReference type="InterPro" id="IPR052573">
    <property type="entry name" value="DnaJ_C_subfamily_28"/>
</dbReference>
<keyword evidence="4" id="KW-1185">Reference proteome</keyword>
<dbReference type="AlphaFoldDB" id="A0A5J5HLZ3"/>